<reference evidence="1" key="1">
    <citation type="submission" date="2023-07" db="EMBL/GenBank/DDBJ databases">
        <authorList>
            <person name="Stuckert A."/>
        </authorList>
    </citation>
    <scope>NUCLEOTIDE SEQUENCE</scope>
</reference>
<dbReference type="InterPro" id="IPR037847">
    <property type="entry name" value="GRAMDC4"/>
</dbReference>
<comment type="caution">
    <text evidence="1">The sequence shown here is derived from an EMBL/GenBank/DDBJ whole genome shotgun (WGS) entry which is preliminary data.</text>
</comment>
<gene>
    <name evidence="1" type="ORF">RIMI_LOCUS11155427</name>
</gene>
<evidence type="ECO:0000313" key="1">
    <source>
        <dbReference type="EMBL" id="CAJ0946081.1"/>
    </source>
</evidence>
<dbReference type="EMBL" id="CAUEEQ010024901">
    <property type="protein sequence ID" value="CAJ0946081.1"/>
    <property type="molecule type" value="Genomic_DNA"/>
</dbReference>
<protein>
    <submittedName>
        <fullName evidence="1">Uncharacterized protein</fullName>
    </submittedName>
</protein>
<sequence>MDPRPPSALQTSALCSETMLCFRATLARRTAMAEEPPKEDLTVSEKFQLVLDVAQKAQNLFGKMADILEKIKKLIGLCIGLYAGIKFFLIDFVFKRCPRLRDKYDTPYIIWTNLPTDPQLKERTNVTASRRVSIEDAI</sequence>
<evidence type="ECO:0000313" key="2">
    <source>
        <dbReference type="Proteomes" id="UP001176940"/>
    </source>
</evidence>
<accession>A0ABN9LQM1</accession>
<proteinExistence type="predicted"/>
<dbReference type="PANTHER" id="PTHR37402">
    <property type="entry name" value="GRAM DOMAIN-CONTAINING PROTEIN 4"/>
    <property type="match status" value="1"/>
</dbReference>
<dbReference type="Proteomes" id="UP001176940">
    <property type="component" value="Unassembled WGS sequence"/>
</dbReference>
<organism evidence="1 2">
    <name type="scientific">Ranitomeya imitator</name>
    <name type="common">mimic poison frog</name>
    <dbReference type="NCBI Taxonomy" id="111125"/>
    <lineage>
        <taxon>Eukaryota</taxon>
        <taxon>Metazoa</taxon>
        <taxon>Chordata</taxon>
        <taxon>Craniata</taxon>
        <taxon>Vertebrata</taxon>
        <taxon>Euteleostomi</taxon>
        <taxon>Amphibia</taxon>
        <taxon>Batrachia</taxon>
        <taxon>Anura</taxon>
        <taxon>Neobatrachia</taxon>
        <taxon>Hyloidea</taxon>
        <taxon>Dendrobatidae</taxon>
        <taxon>Dendrobatinae</taxon>
        <taxon>Ranitomeya</taxon>
    </lineage>
</organism>
<keyword evidence="2" id="KW-1185">Reference proteome</keyword>
<name>A0ABN9LQM1_9NEOB</name>
<dbReference type="PANTHER" id="PTHR37402:SF1">
    <property type="entry name" value="GRAM DOMAIN-CONTAINING PROTEIN 4"/>
    <property type="match status" value="1"/>
</dbReference>